<evidence type="ECO:0000313" key="2">
    <source>
        <dbReference type="EMBL" id="ORY41231.1"/>
    </source>
</evidence>
<protein>
    <submittedName>
        <fullName evidence="2">Uncharacterized protein</fullName>
    </submittedName>
</protein>
<organism evidence="2 3">
    <name type="scientific">Rhizoclosmatium globosum</name>
    <dbReference type="NCBI Taxonomy" id="329046"/>
    <lineage>
        <taxon>Eukaryota</taxon>
        <taxon>Fungi</taxon>
        <taxon>Fungi incertae sedis</taxon>
        <taxon>Chytridiomycota</taxon>
        <taxon>Chytridiomycota incertae sedis</taxon>
        <taxon>Chytridiomycetes</taxon>
        <taxon>Chytridiales</taxon>
        <taxon>Chytriomycetaceae</taxon>
        <taxon>Rhizoclosmatium</taxon>
    </lineage>
</organism>
<dbReference type="PANTHER" id="PTHR34230:SF2">
    <property type="entry name" value="SPINDLE ASSEMBLY ABNORMAL PROTEIN 6 N-TERMINAL DOMAIN-CONTAINING PROTEIN"/>
    <property type="match status" value="1"/>
</dbReference>
<accession>A0A1Y2C2K7</accession>
<feature type="compositionally biased region" description="Polar residues" evidence="1">
    <location>
        <begin position="619"/>
        <end position="631"/>
    </location>
</feature>
<evidence type="ECO:0000256" key="1">
    <source>
        <dbReference type="SAM" id="MobiDB-lite"/>
    </source>
</evidence>
<gene>
    <name evidence="2" type="ORF">BCR33DRAFT_718891</name>
</gene>
<proteinExistence type="predicted"/>
<feature type="region of interest" description="Disordered" evidence="1">
    <location>
        <begin position="555"/>
        <end position="665"/>
    </location>
</feature>
<evidence type="ECO:0000313" key="3">
    <source>
        <dbReference type="Proteomes" id="UP000193642"/>
    </source>
</evidence>
<keyword evidence="3" id="KW-1185">Reference proteome</keyword>
<dbReference type="EMBL" id="MCGO01000032">
    <property type="protein sequence ID" value="ORY41231.1"/>
    <property type="molecule type" value="Genomic_DNA"/>
</dbReference>
<feature type="region of interest" description="Disordered" evidence="1">
    <location>
        <begin position="497"/>
        <end position="517"/>
    </location>
</feature>
<reference evidence="2 3" key="1">
    <citation type="submission" date="2016-07" db="EMBL/GenBank/DDBJ databases">
        <title>Pervasive Adenine N6-methylation of Active Genes in Fungi.</title>
        <authorList>
            <consortium name="DOE Joint Genome Institute"/>
            <person name="Mondo S.J."/>
            <person name="Dannebaum R.O."/>
            <person name="Kuo R.C."/>
            <person name="Labutti K."/>
            <person name="Haridas S."/>
            <person name="Kuo A."/>
            <person name="Salamov A."/>
            <person name="Ahrendt S.R."/>
            <person name="Lipzen A."/>
            <person name="Sullivan W."/>
            <person name="Andreopoulos W.B."/>
            <person name="Clum A."/>
            <person name="Lindquist E."/>
            <person name="Daum C."/>
            <person name="Ramamoorthy G.K."/>
            <person name="Gryganskyi A."/>
            <person name="Culley D."/>
            <person name="Magnuson J.K."/>
            <person name="James T.Y."/>
            <person name="O'Malley M.A."/>
            <person name="Stajich J.E."/>
            <person name="Spatafora J.W."/>
            <person name="Visel A."/>
            <person name="Grigoriev I.V."/>
        </authorList>
    </citation>
    <scope>NUCLEOTIDE SEQUENCE [LARGE SCALE GENOMIC DNA]</scope>
    <source>
        <strain evidence="2 3">JEL800</strain>
    </source>
</reference>
<comment type="caution">
    <text evidence="2">The sequence shown here is derived from an EMBL/GenBank/DDBJ whole genome shotgun (WGS) entry which is preliminary data.</text>
</comment>
<name>A0A1Y2C2K7_9FUNG</name>
<dbReference type="AlphaFoldDB" id="A0A1Y2C2K7"/>
<sequence length="681" mass="77632">MRPDIEKNVDSGSATPPNYSNRYIQIPKIQSWSNSETEETWIKDIIAEKTSTTQITLKAPLQDAFFHWTFLCHPFNFRTMVKNMGWKIPSDTKDEDGATDPMTRAFEGFGKVLKDRVRQCLQDPQRFKMTLEVFEPHDLLILNFIEISRVCSFPWSEVVSDIRVDYERTRAHYSNVHNALVQSLDIVSKYHPTLLLTGGVPDPLQPEQVSPWKDLVQDLLQPTSAEGRILSSDEKMMRTKMFVLLTLPKDETLESVFTKTMTIPIQGYHGASNHHEDFRITFTFYAKKYKKNPPSSYFIVLSTSQDIFLNFTPPRRDEAEAEARRKGRTDAFGFHPGEGVGGGVIGVLANDFLRGCEEDPGRYSVLLKIRNPPPTRDINRGNESKKENLDGSVVRGETVTSGVLPPTSRQIDSLHGLTARNPPDLRRAKLVFSETVMYRRRDVLEIMFTETAREHVQVEYRLDTLYDTVRRKNPALMATLGKIPVPRHSLAALQPCSTYSGTRNKRPSESPTRIRGTNRPVIVVTKPIVSKEVIHDIDDPYKVGRRGQLNPHIVRGPRLPSKIPIMPPPLTESRRHKKKVSSRVYDVHLQRSRSNSPSRTSSRRKINLTKRASVLRTRPGSQLSIRTGSRLSTKRGVSPYRETKFRPSPTPSVRPWPEANSHKHHEDPIIAIYSHQIQSPT</sequence>
<dbReference type="OrthoDB" id="2124158at2759"/>
<dbReference type="PANTHER" id="PTHR34230">
    <property type="entry name" value="ASSEMBLY ABNORMAL PROTEIN 6, PUTATIVE-RELATED"/>
    <property type="match status" value="1"/>
</dbReference>
<dbReference type="Proteomes" id="UP000193642">
    <property type="component" value="Unassembled WGS sequence"/>
</dbReference>